<evidence type="ECO:0000256" key="2">
    <source>
        <dbReference type="SAM" id="MobiDB-lite"/>
    </source>
</evidence>
<dbReference type="GO" id="GO:0003676">
    <property type="term" value="F:nucleic acid binding"/>
    <property type="evidence" value="ECO:0007669"/>
    <property type="project" value="InterPro"/>
</dbReference>
<keyword evidence="1" id="KW-0863">Zinc-finger</keyword>
<dbReference type="RefSeq" id="XP_040791887.1">
    <property type="nucleotide sequence ID" value="XM_040938781.1"/>
</dbReference>
<keyword evidence="1" id="KW-0479">Metal-binding</keyword>
<keyword evidence="5" id="KW-1185">Reference proteome</keyword>
<accession>A0A9P4GQ77</accession>
<reference evidence="4" key="1">
    <citation type="submission" date="2020-01" db="EMBL/GenBank/DDBJ databases">
        <authorList>
            <consortium name="DOE Joint Genome Institute"/>
            <person name="Haridas S."/>
            <person name="Albert R."/>
            <person name="Binder M."/>
            <person name="Bloem J."/>
            <person name="Labutti K."/>
            <person name="Salamov A."/>
            <person name="Andreopoulos B."/>
            <person name="Baker S.E."/>
            <person name="Barry K."/>
            <person name="Bills G."/>
            <person name="Bluhm B.H."/>
            <person name="Cannon C."/>
            <person name="Castanera R."/>
            <person name="Culley D.E."/>
            <person name="Daum C."/>
            <person name="Ezra D."/>
            <person name="Gonzalez J.B."/>
            <person name="Henrissat B."/>
            <person name="Kuo A."/>
            <person name="Liang C."/>
            <person name="Lipzen A."/>
            <person name="Lutzoni F."/>
            <person name="Magnuson J."/>
            <person name="Mondo S."/>
            <person name="Nolan M."/>
            <person name="Ohm R."/>
            <person name="Pangilinan J."/>
            <person name="Park H.-J."/>
            <person name="Ramirez L."/>
            <person name="Alfaro M."/>
            <person name="Sun H."/>
            <person name="Tritt A."/>
            <person name="Yoshinaga Y."/>
            <person name="Zwiers L.-H."/>
            <person name="Turgeon B.G."/>
            <person name="Goodwin S.B."/>
            <person name="Spatafora J.W."/>
            <person name="Crous P.W."/>
            <person name="Grigoriev I.V."/>
        </authorList>
    </citation>
    <scope>NUCLEOTIDE SEQUENCE</scope>
    <source>
        <strain evidence="4">CBS 394.84</strain>
    </source>
</reference>
<comment type="caution">
    <text evidence="4">The sequence shown here is derived from an EMBL/GenBank/DDBJ whole genome shotgun (WGS) entry which is preliminary data.</text>
</comment>
<protein>
    <recommendedName>
        <fullName evidence="3">CCHC-type domain-containing protein</fullName>
    </recommendedName>
</protein>
<evidence type="ECO:0000259" key="3">
    <source>
        <dbReference type="PROSITE" id="PS50158"/>
    </source>
</evidence>
<dbReference type="GO" id="GO:0008270">
    <property type="term" value="F:zinc ion binding"/>
    <property type="evidence" value="ECO:0007669"/>
    <property type="project" value="UniProtKB-KW"/>
</dbReference>
<organism evidence="4 5">
    <name type="scientific">Cucurbitaria berberidis CBS 394.84</name>
    <dbReference type="NCBI Taxonomy" id="1168544"/>
    <lineage>
        <taxon>Eukaryota</taxon>
        <taxon>Fungi</taxon>
        <taxon>Dikarya</taxon>
        <taxon>Ascomycota</taxon>
        <taxon>Pezizomycotina</taxon>
        <taxon>Dothideomycetes</taxon>
        <taxon>Pleosporomycetidae</taxon>
        <taxon>Pleosporales</taxon>
        <taxon>Pleosporineae</taxon>
        <taxon>Cucurbitariaceae</taxon>
        <taxon>Cucurbitaria</taxon>
    </lineage>
</organism>
<dbReference type="InterPro" id="IPR001878">
    <property type="entry name" value="Znf_CCHC"/>
</dbReference>
<dbReference type="GeneID" id="63856038"/>
<feature type="compositionally biased region" description="Basic and acidic residues" evidence="2">
    <location>
        <begin position="1"/>
        <end position="12"/>
    </location>
</feature>
<sequence>MSSVHDEVHDDPAPNEGSFRASARQTETIMANLDQLETVLEDPSRQYDRSAVFGLLHAVREECTACMRPLPTCQEALLEIREMFRIISSNNKVDAANTDNVPDDVRERPPSVRITVHHDDWEYVNSKRSSDLQQHLHNLGPPWTDIVAVTKHPLKNINVLECFVGNEKQKEELSAVAGKTNGLHPFKNIFDLRHNPNLQKDIYEVAVLNVRFERKMSQAELDDKLYSWCHENNTSFDRVSYRQRSLRLYFTDIEKARALVNHGYFIIGAKMHKVAAWHRNFDRFQCYNCMKDGHSLKKCIEQYKKPVVCSWCAGPHHFNQCARDPREKKCANCSQAHCATDDRCADPEVVKDRKKRTARRGKGVYWMRNAPRVEPDGFVRVESNLNRGLALQADAAKNPRKPATAPPTAASNVPHKTPALPAGTKSLHHYFHTARVTPVNTVQPDLPLATTMDLSAPPRPDITQPVISTQISPETSRSLIETAKTVLFPPMLVNPPSPSKKRKLTIEPPTMPSLHSGLTTFEIISSNGRLDTPDNMEVDTAPSQIVIDTPGPLSLGPPSSHVSRSSTPDFMFNFTANAAKSQHSAPRQVIMDRRIRPITHRPQGMSLPHLAPSENLISGSRSVDQPESANDSQEGPPSVNQGVGFSSSSTDLREHQPIVHGHFLRRDPGIPSITQTTSQSFESHSQHSEAYDPIRSDVEYGLSDTTSEAFLKSMSCDPFVKPVGNHTIKLEHDSDSDMDDEIEDNYDHLAYMSQSAGPSPMMQPSRSQ</sequence>
<dbReference type="PROSITE" id="PS50158">
    <property type="entry name" value="ZF_CCHC"/>
    <property type="match status" value="1"/>
</dbReference>
<feature type="region of interest" description="Disordered" evidence="2">
    <location>
        <begin position="394"/>
        <end position="419"/>
    </location>
</feature>
<evidence type="ECO:0000256" key="1">
    <source>
        <dbReference type="PROSITE-ProRule" id="PRU00047"/>
    </source>
</evidence>
<dbReference type="Proteomes" id="UP000800039">
    <property type="component" value="Unassembled WGS sequence"/>
</dbReference>
<feature type="compositionally biased region" description="Low complexity" evidence="2">
    <location>
        <begin position="401"/>
        <end position="410"/>
    </location>
</feature>
<dbReference type="AlphaFoldDB" id="A0A9P4GQ77"/>
<gene>
    <name evidence="4" type="ORF">K460DRAFT_89048</name>
</gene>
<keyword evidence="1" id="KW-0862">Zinc</keyword>
<dbReference type="EMBL" id="ML976615">
    <property type="protein sequence ID" value="KAF1849324.1"/>
    <property type="molecule type" value="Genomic_DNA"/>
</dbReference>
<feature type="region of interest" description="Disordered" evidence="2">
    <location>
        <begin position="600"/>
        <end position="651"/>
    </location>
</feature>
<feature type="domain" description="CCHC-type" evidence="3">
    <location>
        <begin position="286"/>
        <end position="299"/>
    </location>
</feature>
<dbReference type="OrthoDB" id="416987at2759"/>
<proteinExistence type="predicted"/>
<feature type="region of interest" description="Disordered" evidence="2">
    <location>
        <begin position="1"/>
        <end position="22"/>
    </location>
</feature>
<feature type="compositionally biased region" description="Polar residues" evidence="2">
    <location>
        <begin position="615"/>
        <end position="650"/>
    </location>
</feature>
<evidence type="ECO:0000313" key="4">
    <source>
        <dbReference type="EMBL" id="KAF1849324.1"/>
    </source>
</evidence>
<name>A0A9P4GQ77_9PLEO</name>
<evidence type="ECO:0000313" key="5">
    <source>
        <dbReference type="Proteomes" id="UP000800039"/>
    </source>
</evidence>